<protein>
    <submittedName>
        <fullName evidence="2">Uncharacterized protein</fullName>
    </submittedName>
</protein>
<dbReference type="RefSeq" id="WP_008417170.1">
    <property type="nucleotide sequence ID" value="NC_014297.1"/>
</dbReference>
<keyword evidence="1" id="KW-0175">Coiled coil</keyword>
<dbReference type="Proteomes" id="UP000000390">
    <property type="component" value="Chromosome"/>
</dbReference>
<accession>D8J3P1</accession>
<proteinExistence type="predicted"/>
<name>D8J3P1_HALJB</name>
<dbReference type="GeneID" id="9419775"/>
<evidence type="ECO:0000313" key="3">
    <source>
        <dbReference type="EMBL" id="ELY35439.1"/>
    </source>
</evidence>
<evidence type="ECO:0000313" key="2">
    <source>
        <dbReference type="EMBL" id="ADJ15348.1"/>
    </source>
</evidence>
<dbReference type="OrthoDB" id="242713at2157"/>
<reference evidence="2 4" key="1">
    <citation type="journal article" date="2010" name="J. Bacteriol.">
        <title>Complete genome sequence of Halalkalicoccus jeotgali B3(T), an extremely halophilic archaeon.</title>
        <authorList>
            <person name="Roh S.W."/>
            <person name="Nam Y.D."/>
            <person name="Nam S.H."/>
            <person name="Choi S.H."/>
            <person name="Park H.S."/>
            <person name="Bae J.W."/>
        </authorList>
    </citation>
    <scope>NUCLEOTIDE SEQUENCE [LARGE SCALE GENOMIC DNA]</scope>
    <source>
        <strain evidence="2">B3</strain>
        <strain evidence="4">DSM 18796 / CECT 7217 / JCM 14584 / KCTC 4019 / B3</strain>
    </source>
</reference>
<dbReference type="AlphaFoldDB" id="D8J3P1"/>
<keyword evidence="5" id="KW-1185">Reference proteome</keyword>
<evidence type="ECO:0000313" key="4">
    <source>
        <dbReference type="Proteomes" id="UP000000390"/>
    </source>
</evidence>
<dbReference type="EMBL" id="CP002062">
    <property type="protein sequence ID" value="ADJ15348.1"/>
    <property type="molecule type" value="Genomic_DNA"/>
</dbReference>
<dbReference type="eggNOG" id="arCOG04573">
    <property type="taxonomic scope" value="Archaea"/>
</dbReference>
<dbReference type="PATRIC" id="fig|795797.18.peg.1956"/>
<dbReference type="EMBL" id="AOHV01000033">
    <property type="protein sequence ID" value="ELY35439.1"/>
    <property type="molecule type" value="Genomic_DNA"/>
</dbReference>
<dbReference type="Gene3D" id="1.20.5.1700">
    <property type="match status" value="1"/>
</dbReference>
<dbReference type="STRING" id="795797.HacjB3_09825"/>
<dbReference type="KEGG" id="hje:HacjB3_09825"/>
<sequence>MDEAEPISIASGDVTVTKRYVPEEFAVPTISFEIRSAGESPVEVRLEDRLPEQFSPERIGFHPDYDSEHWEARTDGRVVFESRIDPETTLVTVYGVRITTDEEAAAFMTEPELAVSTLGPDGERSDIEAPIVADGAGETAPIPVSRVESPADDDTASVAAALAAELRSGSVPEADREALREALGATPPERQRVQLGHLQARVSELEAYADAFGSFLDENGTADRLVDDLRTECEDLREAVEAAEADLAATTDRHGAAIESLESDLDSLEGSVADRGEIAADVDAVSDDLDALYEQVDELRRWRDQLGVAFDSE</sequence>
<evidence type="ECO:0000313" key="5">
    <source>
        <dbReference type="Proteomes" id="UP000011645"/>
    </source>
</evidence>
<feature type="coiled-coil region" evidence="1">
    <location>
        <begin position="226"/>
        <end position="253"/>
    </location>
</feature>
<evidence type="ECO:0000256" key="1">
    <source>
        <dbReference type="SAM" id="Coils"/>
    </source>
</evidence>
<dbReference type="HOGENOM" id="CLU_709039_0_0_2"/>
<gene>
    <name evidence="2" type="ordered locus">HacjB3_09825</name>
    <name evidence="3" type="ORF">C497_12851</name>
</gene>
<dbReference type="Proteomes" id="UP000011645">
    <property type="component" value="Unassembled WGS sequence"/>
</dbReference>
<organism evidence="2 4">
    <name type="scientific">Halalkalicoccus jeotgali (strain DSM 18796 / CECT 7217 / JCM 14584 / KCTC 4019 / B3)</name>
    <dbReference type="NCBI Taxonomy" id="795797"/>
    <lineage>
        <taxon>Archaea</taxon>
        <taxon>Methanobacteriati</taxon>
        <taxon>Methanobacteriota</taxon>
        <taxon>Stenosarchaea group</taxon>
        <taxon>Halobacteria</taxon>
        <taxon>Halobacteriales</taxon>
        <taxon>Halococcaceae</taxon>
        <taxon>Halalkalicoccus</taxon>
    </lineage>
</organism>
<reference evidence="3 5" key="2">
    <citation type="journal article" date="2014" name="PLoS Genet.">
        <title>Phylogenetically driven sequencing of extremely halophilic archaea reveals strategies for static and dynamic osmo-response.</title>
        <authorList>
            <person name="Becker E.A."/>
            <person name="Seitzer P.M."/>
            <person name="Tritt A."/>
            <person name="Larsen D."/>
            <person name="Krusor M."/>
            <person name="Yao A.I."/>
            <person name="Wu D."/>
            <person name="Madern D."/>
            <person name="Eisen J.A."/>
            <person name="Darling A.E."/>
            <person name="Facciotti M.T."/>
        </authorList>
    </citation>
    <scope>NUCLEOTIDE SEQUENCE [LARGE SCALE GENOMIC DNA]</scope>
    <source>
        <strain evidence="3">B3</strain>
        <strain evidence="5">DSM 18796 / CECT 7217 / JCM 14584 / KCTC 4019 / B3</strain>
    </source>
</reference>